<protein>
    <recommendedName>
        <fullName evidence="4">FecR protein domain-containing protein</fullName>
    </recommendedName>
</protein>
<feature type="compositionally biased region" description="Basic and acidic residues" evidence="1">
    <location>
        <begin position="200"/>
        <end position="212"/>
    </location>
</feature>
<keyword evidence="3" id="KW-1185">Reference proteome</keyword>
<evidence type="ECO:0000313" key="3">
    <source>
        <dbReference type="Proteomes" id="UP001143362"/>
    </source>
</evidence>
<accession>A0ABT3TJS3</accession>
<organism evidence="2 3">
    <name type="scientific">Candidatus Litorirhabdus singularis</name>
    <dbReference type="NCBI Taxonomy" id="2518993"/>
    <lineage>
        <taxon>Bacteria</taxon>
        <taxon>Pseudomonadati</taxon>
        <taxon>Pseudomonadota</taxon>
        <taxon>Gammaproteobacteria</taxon>
        <taxon>Cellvibrionales</taxon>
        <taxon>Halieaceae</taxon>
        <taxon>Candidatus Litorirhabdus</taxon>
    </lineage>
</organism>
<proteinExistence type="predicted"/>
<name>A0ABT3TJS3_9GAMM</name>
<dbReference type="Proteomes" id="UP001143362">
    <property type="component" value="Unassembled WGS sequence"/>
</dbReference>
<evidence type="ECO:0000256" key="1">
    <source>
        <dbReference type="SAM" id="MobiDB-lite"/>
    </source>
</evidence>
<gene>
    <name evidence="2" type="ORF">EYC98_14345</name>
</gene>
<sequence length="239" mass="25884">MNQCTSRTSFISWLALVLFLLAAPRTLYATSVLAVDMRQLVNEAAVIFEGEVIASEARWNAQRTSIFTHVSFRVIDVIKGSLRAETVTLTFAGGSVDDLTLQVDSMTYPIPGERGIYFLEDPARQQVNPLLGWSQGHFKITLDQKGRERVLTAGNSPVLAVEVDAEAKVGAAKQRSKEARGMSNDVPLSQGDALGLRLGRGPDDSEPGLDKASFKRALLGLLPADSRDGSSEETPVNPK</sequence>
<reference evidence="2" key="1">
    <citation type="submission" date="2019-02" db="EMBL/GenBank/DDBJ databases">
        <authorList>
            <person name="Li S.-H."/>
        </authorList>
    </citation>
    <scope>NUCLEOTIDE SEQUENCE</scope>
    <source>
        <strain evidence="2">IMCC14734</strain>
    </source>
</reference>
<feature type="region of interest" description="Disordered" evidence="1">
    <location>
        <begin position="172"/>
        <end position="212"/>
    </location>
</feature>
<comment type="caution">
    <text evidence="2">The sequence shown here is derived from an EMBL/GenBank/DDBJ whole genome shotgun (WGS) entry which is preliminary data.</text>
</comment>
<evidence type="ECO:0000313" key="2">
    <source>
        <dbReference type="EMBL" id="MCX2982040.1"/>
    </source>
</evidence>
<dbReference type="RefSeq" id="WP_279246034.1">
    <property type="nucleotide sequence ID" value="NZ_SHNN01000002.1"/>
</dbReference>
<feature type="region of interest" description="Disordered" evidence="1">
    <location>
        <begin position="220"/>
        <end position="239"/>
    </location>
</feature>
<dbReference type="EMBL" id="SHNN01000002">
    <property type="protein sequence ID" value="MCX2982040.1"/>
    <property type="molecule type" value="Genomic_DNA"/>
</dbReference>
<evidence type="ECO:0008006" key="4">
    <source>
        <dbReference type="Google" id="ProtNLM"/>
    </source>
</evidence>